<reference evidence="1 2" key="1">
    <citation type="submission" date="2020-08" db="EMBL/GenBank/DDBJ databases">
        <title>Genomic Encyclopedia of Type Strains, Phase III (KMG-III): the genomes of soil and plant-associated and newly described type strains.</title>
        <authorList>
            <person name="Whitman W."/>
        </authorList>
    </citation>
    <scope>NUCLEOTIDE SEQUENCE [LARGE SCALE GENOMIC DNA]</scope>
    <source>
        <strain evidence="1 2">CECT 7753</strain>
    </source>
</reference>
<organism evidence="1 2">
    <name type="scientific">Pseudoduganella umbonata</name>
    <dbReference type="NCBI Taxonomy" id="864828"/>
    <lineage>
        <taxon>Bacteria</taxon>
        <taxon>Pseudomonadati</taxon>
        <taxon>Pseudomonadota</taxon>
        <taxon>Betaproteobacteria</taxon>
        <taxon>Burkholderiales</taxon>
        <taxon>Oxalobacteraceae</taxon>
        <taxon>Telluria group</taxon>
        <taxon>Pseudoduganella</taxon>
    </lineage>
</organism>
<evidence type="ECO:0000313" key="1">
    <source>
        <dbReference type="EMBL" id="MBB3219812.1"/>
    </source>
</evidence>
<dbReference type="AlphaFoldDB" id="A0A7W5E6X3"/>
<proteinExistence type="predicted"/>
<dbReference type="Proteomes" id="UP000584325">
    <property type="component" value="Unassembled WGS sequence"/>
</dbReference>
<comment type="caution">
    <text evidence="1">The sequence shown here is derived from an EMBL/GenBank/DDBJ whole genome shotgun (WGS) entry which is preliminary data.</text>
</comment>
<gene>
    <name evidence="1" type="ORF">FHS02_000599</name>
</gene>
<evidence type="ECO:0000313" key="2">
    <source>
        <dbReference type="Proteomes" id="UP000584325"/>
    </source>
</evidence>
<dbReference type="EMBL" id="JACHXS010000001">
    <property type="protein sequence ID" value="MBB3219812.1"/>
    <property type="molecule type" value="Genomic_DNA"/>
</dbReference>
<protein>
    <submittedName>
        <fullName evidence="1">Uncharacterized protein</fullName>
    </submittedName>
</protein>
<name>A0A7W5E6X3_9BURK</name>
<accession>A0A7W5E6X3</accession>
<sequence>MVSPITAALATRWVRDATADLALNNIRKARAVRQKIAAVRCLRAVMPRTPKHSTCGSRCRSLGHGENSCREWSRAASA</sequence>